<protein>
    <submittedName>
        <fullName evidence="1">Uncharacterized protein</fullName>
    </submittedName>
</protein>
<evidence type="ECO:0000313" key="2">
    <source>
        <dbReference type="Proteomes" id="UP000076532"/>
    </source>
</evidence>
<evidence type="ECO:0000313" key="1">
    <source>
        <dbReference type="EMBL" id="KZP18969.1"/>
    </source>
</evidence>
<gene>
    <name evidence="1" type="ORF">FIBSPDRAFT_893167</name>
</gene>
<dbReference type="EMBL" id="KV417568">
    <property type="protein sequence ID" value="KZP18969.1"/>
    <property type="molecule type" value="Genomic_DNA"/>
</dbReference>
<name>A0A166HKV0_9AGAM</name>
<dbReference type="Proteomes" id="UP000076532">
    <property type="component" value="Unassembled WGS sequence"/>
</dbReference>
<reference evidence="1 2" key="1">
    <citation type="journal article" date="2016" name="Mol. Biol. Evol.">
        <title>Comparative Genomics of Early-Diverging Mushroom-Forming Fungi Provides Insights into the Origins of Lignocellulose Decay Capabilities.</title>
        <authorList>
            <person name="Nagy L.G."/>
            <person name="Riley R."/>
            <person name="Tritt A."/>
            <person name="Adam C."/>
            <person name="Daum C."/>
            <person name="Floudas D."/>
            <person name="Sun H."/>
            <person name="Yadav J.S."/>
            <person name="Pangilinan J."/>
            <person name="Larsson K.H."/>
            <person name="Matsuura K."/>
            <person name="Barry K."/>
            <person name="Labutti K."/>
            <person name="Kuo R."/>
            <person name="Ohm R.A."/>
            <person name="Bhattacharya S.S."/>
            <person name="Shirouzu T."/>
            <person name="Yoshinaga Y."/>
            <person name="Martin F.M."/>
            <person name="Grigoriev I.V."/>
            <person name="Hibbett D.S."/>
        </authorList>
    </citation>
    <scope>NUCLEOTIDE SEQUENCE [LARGE SCALE GENOMIC DNA]</scope>
    <source>
        <strain evidence="1 2">CBS 109695</strain>
    </source>
</reference>
<keyword evidence="2" id="KW-1185">Reference proteome</keyword>
<dbReference type="AlphaFoldDB" id="A0A166HKV0"/>
<accession>A0A166HKV0</accession>
<organism evidence="1 2">
    <name type="scientific">Athelia psychrophila</name>
    <dbReference type="NCBI Taxonomy" id="1759441"/>
    <lineage>
        <taxon>Eukaryota</taxon>
        <taxon>Fungi</taxon>
        <taxon>Dikarya</taxon>
        <taxon>Basidiomycota</taxon>
        <taxon>Agaricomycotina</taxon>
        <taxon>Agaricomycetes</taxon>
        <taxon>Agaricomycetidae</taxon>
        <taxon>Atheliales</taxon>
        <taxon>Atheliaceae</taxon>
        <taxon>Athelia</taxon>
    </lineage>
</organism>
<proteinExistence type="predicted"/>
<sequence>MDFANSFSGDNLCTASSSSVGKAGVGAGRAQETDRVLVIAQLRAPRDGWKTSIWIPHILLEEVGVQGCSREGVRRWREPPSAEARDVGVGGCVYGVGERARGAWWACTRGQMGILCTWGLVCANARVLEYTYDDTSGIFYSECSGNSHENGGNLVTDYRTLGLRKTV</sequence>